<sequence>MGRSKPAKPVKQQPEEPVPGEPVQVKNLYEAGALKQALDDAAREVVLDAGYDEDIVISNIKIGLGIAAIGSALISQFGPGKFPGNWWMVFTCVVAYLILTLLMNLYSWKVEGEAFLVTRPFRGSKGLRVSSRMARYSDEYVLAMADRADPTREVTRSVRIPDFFHADGYLAEAAWREVVEKLLGEAGQLQAKKND</sequence>
<evidence type="ECO:0000256" key="6">
    <source>
        <dbReference type="ARBA" id="ARBA00022989"/>
    </source>
</evidence>
<comment type="caution">
    <text evidence="11">The sequence shown here is derived from an EMBL/GenBank/DDBJ whole genome shotgun (WGS) entry which is preliminary data.</text>
</comment>
<comment type="subcellular location">
    <subcellularLocation>
        <location evidence="1 9">Endoplasmic reticulum membrane</location>
        <topology evidence="1 9">Multi-pass membrane protein</topology>
    </subcellularLocation>
</comment>
<keyword evidence="5 9" id="KW-0256">Endoplasmic reticulum</keyword>
<evidence type="ECO:0000256" key="2">
    <source>
        <dbReference type="ARBA" id="ARBA00007324"/>
    </source>
</evidence>
<organism evidence="11 12">
    <name type="scientific">Gonium pectorale</name>
    <name type="common">Green alga</name>
    <dbReference type="NCBI Taxonomy" id="33097"/>
    <lineage>
        <taxon>Eukaryota</taxon>
        <taxon>Viridiplantae</taxon>
        <taxon>Chlorophyta</taxon>
        <taxon>core chlorophytes</taxon>
        <taxon>Chlorophyceae</taxon>
        <taxon>CS clade</taxon>
        <taxon>Chlamydomonadales</taxon>
        <taxon>Volvocaceae</taxon>
        <taxon>Gonium</taxon>
    </lineage>
</organism>
<reference evidence="12" key="1">
    <citation type="journal article" date="2016" name="Nat. Commun.">
        <title>The Gonium pectorale genome demonstrates co-option of cell cycle regulation during the evolution of multicellularity.</title>
        <authorList>
            <person name="Hanschen E.R."/>
            <person name="Marriage T.N."/>
            <person name="Ferris P.J."/>
            <person name="Hamaji T."/>
            <person name="Toyoda A."/>
            <person name="Fujiyama A."/>
            <person name="Neme R."/>
            <person name="Noguchi H."/>
            <person name="Minakuchi Y."/>
            <person name="Suzuki M."/>
            <person name="Kawai-Toyooka H."/>
            <person name="Smith D.R."/>
            <person name="Sparks H."/>
            <person name="Anderson J."/>
            <person name="Bakaric R."/>
            <person name="Luria V."/>
            <person name="Karger A."/>
            <person name="Kirschner M.W."/>
            <person name="Durand P.M."/>
            <person name="Michod R.E."/>
            <person name="Nozaki H."/>
            <person name="Olson B.J."/>
        </authorList>
    </citation>
    <scope>NUCLEOTIDE SEQUENCE [LARGE SCALE GENOMIC DNA]</scope>
    <source>
        <strain evidence="12">NIES-2863</strain>
    </source>
</reference>
<name>A0A150GSJ4_GONPE</name>
<gene>
    <name evidence="11" type="ORF">GPECTOR_8g136</name>
</gene>
<dbReference type="InterPro" id="IPR009582">
    <property type="entry name" value="Spc2/SPCS2"/>
</dbReference>
<evidence type="ECO:0000256" key="8">
    <source>
        <dbReference type="ARBA" id="ARBA00045608"/>
    </source>
</evidence>
<evidence type="ECO:0000256" key="9">
    <source>
        <dbReference type="RuleBase" id="RU368033"/>
    </source>
</evidence>
<feature type="transmembrane region" description="Helical" evidence="9">
    <location>
        <begin position="62"/>
        <end position="80"/>
    </location>
</feature>
<evidence type="ECO:0000256" key="7">
    <source>
        <dbReference type="ARBA" id="ARBA00023136"/>
    </source>
</evidence>
<evidence type="ECO:0000256" key="5">
    <source>
        <dbReference type="ARBA" id="ARBA00022824"/>
    </source>
</evidence>
<comment type="function">
    <text evidence="8 9">Component of the signal peptidase complex (SPC) which catalyzes the cleavage of N-terminal signal sequences from nascent proteins as they are translocated into the lumen of the endoplasmic reticulum. Enhances the enzymatic activity of SPC and facilitates the interactions between different components of the translocation site.</text>
</comment>
<evidence type="ECO:0000256" key="10">
    <source>
        <dbReference type="SAM" id="MobiDB-lite"/>
    </source>
</evidence>
<dbReference type="PANTHER" id="PTHR13085:SF0">
    <property type="entry name" value="SIGNAL PEPTIDASE COMPLEX SUBUNIT 2"/>
    <property type="match status" value="1"/>
</dbReference>
<feature type="region of interest" description="Disordered" evidence="10">
    <location>
        <begin position="1"/>
        <end position="21"/>
    </location>
</feature>
<proteinExistence type="inferred from homology"/>
<evidence type="ECO:0000256" key="3">
    <source>
        <dbReference type="ARBA" id="ARBA00017057"/>
    </source>
</evidence>
<dbReference type="GO" id="GO:0045047">
    <property type="term" value="P:protein targeting to ER"/>
    <property type="evidence" value="ECO:0007669"/>
    <property type="project" value="TreeGrafter"/>
</dbReference>
<dbReference type="Proteomes" id="UP000075714">
    <property type="component" value="Unassembled WGS sequence"/>
</dbReference>
<dbReference type="GO" id="GO:0005787">
    <property type="term" value="C:signal peptidase complex"/>
    <property type="evidence" value="ECO:0007669"/>
    <property type="project" value="UniProtKB-UniRule"/>
</dbReference>
<keyword evidence="12" id="KW-1185">Reference proteome</keyword>
<dbReference type="Pfam" id="PF06703">
    <property type="entry name" value="SPC25"/>
    <property type="match status" value="1"/>
</dbReference>
<comment type="similarity">
    <text evidence="2 9">Belongs to the SPCS2 family.</text>
</comment>
<evidence type="ECO:0000256" key="1">
    <source>
        <dbReference type="ARBA" id="ARBA00004477"/>
    </source>
</evidence>
<dbReference type="OrthoDB" id="29558at2759"/>
<keyword evidence="7 9" id="KW-0472">Membrane</keyword>
<keyword evidence="6 9" id="KW-1133">Transmembrane helix</keyword>
<evidence type="ECO:0000313" key="12">
    <source>
        <dbReference type="Proteomes" id="UP000075714"/>
    </source>
</evidence>
<keyword evidence="4 9" id="KW-0812">Transmembrane</keyword>
<protein>
    <recommendedName>
        <fullName evidence="3 9">Signal peptidase complex subunit 2</fullName>
    </recommendedName>
</protein>
<dbReference type="STRING" id="33097.A0A150GSJ4"/>
<evidence type="ECO:0000313" key="11">
    <source>
        <dbReference type="EMBL" id="KXZ52744.1"/>
    </source>
</evidence>
<dbReference type="PANTHER" id="PTHR13085">
    <property type="entry name" value="MICROSOMAL SIGNAL PEPTIDASE 25 KDA SUBUNIT"/>
    <property type="match status" value="1"/>
</dbReference>
<accession>A0A150GSJ4</accession>
<dbReference type="GO" id="GO:0006465">
    <property type="term" value="P:signal peptide processing"/>
    <property type="evidence" value="ECO:0007669"/>
    <property type="project" value="UniProtKB-UniRule"/>
</dbReference>
<feature type="transmembrane region" description="Helical" evidence="9">
    <location>
        <begin position="86"/>
        <end position="106"/>
    </location>
</feature>
<dbReference type="GO" id="GO:0008233">
    <property type="term" value="F:peptidase activity"/>
    <property type="evidence" value="ECO:0007669"/>
    <property type="project" value="UniProtKB-UniRule"/>
</dbReference>
<dbReference type="AlphaFoldDB" id="A0A150GSJ4"/>
<dbReference type="EMBL" id="LSYV01000009">
    <property type="protein sequence ID" value="KXZ52744.1"/>
    <property type="molecule type" value="Genomic_DNA"/>
</dbReference>
<evidence type="ECO:0000256" key="4">
    <source>
        <dbReference type="ARBA" id="ARBA00022692"/>
    </source>
</evidence>